<feature type="transmembrane region" description="Helical" evidence="1">
    <location>
        <begin position="126"/>
        <end position="151"/>
    </location>
</feature>
<name>A0A7J6B400_AMEME</name>
<evidence type="ECO:0000313" key="2">
    <source>
        <dbReference type="EMBL" id="KAF4089177.1"/>
    </source>
</evidence>
<dbReference type="PANTHER" id="PTHR33444:SF2">
    <property type="entry name" value="MARVEL DOMAIN-CONTAINING PROTEIN"/>
    <property type="match status" value="1"/>
</dbReference>
<reference evidence="2 3" key="1">
    <citation type="submission" date="2020-02" db="EMBL/GenBank/DDBJ databases">
        <title>A chromosome-scale genome assembly of the black bullhead catfish (Ameiurus melas).</title>
        <authorList>
            <person name="Wen M."/>
            <person name="Zham M."/>
            <person name="Cabau C."/>
            <person name="Klopp C."/>
            <person name="Donnadieu C."/>
            <person name="Roques C."/>
            <person name="Bouchez O."/>
            <person name="Lampietro C."/>
            <person name="Jouanno E."/>
            <person name="Herpin A."/>
            <person name="Louis A."/>
            <person name="Berthelot C."/>
            <person name="Parey E."/>
            <person name="Roest-Crollius H."/>
            <person name="Braasch I."/>
            <person name="Postlethwait J."/>
            <person name="Robinson-Rechavi M."/>
            <person name="Echchiki A."/>
            <person name="Begum T."/>
            <person name="Montfort J."/>
            <person name="Schartl M."/>
            <person name="Bobe J."/>
            <person name="Guiguen Y."/>
        </authorList>
    </citation>
    <scope>NUCLEOTIDE SEQUENCE [LARGE SCALE GENOMIC DNA]</scope>
    <source>
        <strain evidence="2">M_S1</strain>
        <tissue evidence="2">Blood</tissue>
    </source>
</reference>
<dbReference type="PANTHER" id="PTHR33444">
    <property type="entry name" value="SI:DKEY-19B23.12-RELATED"/>
    <property type="match status" value="1"/>
</dbReference>
<feature type="transmembrane region" description="Helical" evidence="1">
    <location>
        <begin position="21"/>
        <end position="39"/>
    </location>
</feature>
<feature type="transmembrane region" description="Helical" evidence="1">
    <location>
        <begin position="45"/>
        <end position="64"/>
    </location>
</feature>
<keyword evidence="1" id="KW-1133">Transmembrane helix</keyword>
<dbReference type="AlphaFoldDB" id="A0A7J6B400"/>
<dbReference type="EMBL" id="JAAGNN010000005">
    <property type="protein sequence ID" value="KAF4089177.1"/>
    <property type="molecule type" value="Genomic_DNA"/>
</dbReference>
<feature type="transmembrane region" description="Helical" evidence="1">
    <location>
        <begin position="76"/>
        <end position="106"/>
    </location>
</feature>
<dbReference type="Proteomes" id="UP000593565">
    <property type="component" value="Unassembled WGS sequence"/>
</dbReference>
<organism evidence="2 3">
    <name type="scientific">Ameiurus melas</name>
    <name type="common">Black bullhead</name>
    <name type="synonym">Silurus melas</name>
    <dbReference type="NCBI Taxonomy" id="219545"/>
    <lineage>
        <taxon>Eukaryota</taxon>
        <taxon>Metazoa</taxon>
        <taxon>Chordata</taxon>
        <taxon>Craniata</taxon>
        <taxon>Vertebrata</taxon>
        <taxon>Euteleostomi</taxon>
        <taxon>Actinopterygii</taxon>
        <taxon>Neopterygii</taxon>
        <taxon>Teleostei</taxon>
        <taxon>Ostariophysi</taxon>
        <taxon>Siluriformes</taxon>
        <taxon>Ictaluridae</taxon>
        <taxon>Ameiurus</taxon>
    </lineage>
</organism>
<evidence type="ECO:0000313" key="3">
    <source>
        <dbReference type="Proteomes" id="UP000593565"/>
    </source>
</evidence>
<sequence>MVFVSDVISVCSSIFTGRIRILLSLLPTVIIGLGAKHIYDCPKQPMVPVYLLVGGVVCLIIQILPHLYCNQSNGKLALLCCILHKLLLVFCPIWLLTGSVFVYLAYEPNYDFRLSADYCERTVYKFAFWITNAIYIAILMALLGLCCSRLYTLCNKRAQKNCVIMTVS</sequence>
<protein>
    <submittedName>
        <fullName evidence="2">Uncharacterized protein</fullName>
    </submittedName>
</protein>
<dbReference type="InterPro" id="IPR040350">
    <property type="entry name" value="TMEM272"/>
</dbReference>
<gene>
    <name evidence="2" type="ORF">AMELA_G00063810</name>
</gene>
<keyword evidence="3" id="KW-1185">Reference proteome</keyword>
<proteinExistence type="predicted"/>
<keyword evidence="1" id="KW-0812">Transmembrane</keyword>
<keyword evidence="1" id="KW-0472">Membrane</keyword>
<comment type="caution">
    <text evidence="2">The sequence shown here is derived from an EMBL/GenBank/DDBJ whole genome shotgun (WGS) entry which is preliminary data.</text>
</comment>
<evidence type="ECO:0000256" key="1">
    <source>
        <dbReference type="SAM" id="Phobius"/>
    </source>
</evidence>
<accession>A0A7J6B400</accession>